<reference evidence="5" key="1">
    <citation type="journal article" date="2019" name="Int. J. Syst. Evol. Microbiol.">
        <title>The Global Catalogue of Microorganisms (GCM) 10K type strain sequencing project: providing services to taxonomists for standard genome sequencing and annotation.</title>
        <authorList>
            <consortium name="The Broad Institute Genomics Platform"/>
            <consortium name="The Broad Institute Genome Sequencing Center for Infectious Disease"/>
            <person name="Wu L."/>
            <person name="Ma J."/>
        </authorList>
    </citation>
    <scope>NUCLEOTIDE SEQUENCE [LARGE SCALE GENOMIC DNA]</scope>
    <source>
        <strain evidence="5">CGMCC 1.18575</strain>
    </source>
</reference>
<feature type="domain" description="DUF3502" evidence="3">
    <location>
        <begin position="440"/>
        <end position="506"/>
    </location>
</feature>
<evidence type="ECO:0000313" key="4">
    <source>
        <dbReference type="EMBL" id="MFC5407396.1"/>
    </source>
</evidence>
<organism evidence="4 5">
    <name type="scientific">Cohnella soli</name>
    <dbReference type="NCBI Taxonomy" id="425005"/>
    <lineage>
        <taxon>Bacteria</taxon>
        <taxon>Bacillati</taxon>
        <taxon>Bacillota</taxon>
        <taxon>Bacilli</taxon>
        <taxon>Bacillales</taxon>
        <taxon>Paenibacillaceae</taxon>
        <taxon>Cohnella</taxon>
    </lineage>
</organism>
<accession>A0ABW0I1J0</accession>
<keyword evidence="2" id="KW-0732">Signal</keyword>
<sequence length="509" mass="57309">MAKFLKSSILLLLLALVVTACSGKSSNESSSSGGDKGGSTSKDPVTLKIVMPGDRPADMDKVIAEIEKRNQPTLNVKLDIVFASWSDIHQKTQIMLTSGEPVDLMFDAPWMHIDAMASAGYYEPLSDLLNEYGKNILAARPQQMWDANKINGQVLAIPLGNSFYKPTTYYIRKDLREKLGLPPVKSYDDIVAFARQVKEKFPDIVPMTPQTQIPMSEVHFRLAQGTDVMMTPMLTDFILYRAPNSPKIRNMLDDPSPVIWSAIQNARQLYVDKIINPDVMAIKDPDNWVTTHPTAVYLATDFGLKADLAKNLLSNLPGSALESFTLFDATPGKNSSTFKQWNFMTVPKSSKHKKEAIQFLDWANASQDNYDLLAYGIKGVNWEDAGNQQYKMLTADKYPWFPYDWIWNPTYDRQDANQEPAAVELNRFIGNADNFQTDVLTGFNFDTSAVQNELSQFNALENQYLLPIYNGTVDLDTYWKEFSDKAGPALKKIQEEGQRQIDAFLKNKS</sequence>
<evidence type="ECO:0000256" key="2">
    <source>
        <dbReference type="SAM" id="SignalP"/>
    </source>
</evidence>
<dbReference type="PROSITE" id="PS51257">
    <property type="entry name" value="PROKAR_LIPOPROTEIN"/>
    <property type="match status" value="1"/>
</dbReference>
<proteinExistence type="predicted"/>
<feature type="chain" id="PRO_5045220601" evidence="2">
    <location>
        <begin position="21"/>
        <end position="509"/>
    </location>
</feature>
<dbReference type="InterPro" id="IPR050490">
    <property type="entry name" value="Bact_solute-bd_prot1"/>
</dbReference>
<dbReference type="InterPro" id="IPR022627">
    <property type="entry name" value="DUF3502"/>
</dbReference>
<feature type="compositionally biased region" description="Low complexity" evidence="1">
    <location>
        <begin position="24"/>
        <end position="42"/>
    </location>
</feature>
<keyword evidence="5" id="KW-1185">Reference proteome</keyword>
<gene>
    <name evidence="4" type="ORF">ACFPOF_32095</name>
</gene>
<evidence type="ECO:0000259" key="3">
    <source>
        <dbReference type="Pfam" id="PF12010"/>
    </source>
</evidence>
<dbReference type="RefSeq" id="WP_378140020.1">
    <property type="nucleotide sequence ID" value="NZ_JBHSMI010000067.1"/>
</dbReference>
<dbReference type="Proteomes" id="UP001596113">
    <property type="component" value="Unassembled WGS sequence"/>
</dbReference>
<protein>
    <submittedName>
        <fullName evidence="4">Extracellular solute-binding protein</fullName>
    </submittedName>
</protein>
<comment type="caution">
    <text evidence="4">The sequence shown here is derived from an EMBL/GenBank/DDBJ whole genome shotgun (WGS) entry which is preliminary data.</text>
</comment>
<dbReference type="Pfam" id="PF01547">
    <property type="entry name" value="SBP_bac_1"/>
    <property type="match status" value="1"/>
</dbReference>
<evidence type="ECO:0000313" key="5">
    <source>
        <dbReference type="Proteomes" id="UP001596113"/>
    </source>
</evidence>
<feature type="signal peptide" evidence="2">
    <location>
        <begin position="1"/>
        <end position="20"/>
    </location>
</feature>
<feature type="region of interest" description="Disordered" evidence="1">
    <location>
        <begin position="24"/>
        <end position="46"/>
    </location>
</feature>
<dbReference type="PANTHER" id="PTHR43649:SF12">
    <property type="entry name" value="DIACETYLCHITOBIOSE BINDING PROTEIN DASA"/>
    <property type="match status" value="1"/>
</dbReference>
<dbReference type="SUPFAM" id="SSF53850">
    <property type="entry name" value="Periplasmic binding protein-like II"/>
    <property type="match status" value="1"/>
</dbReference>
<evidence type="ECO:0000256" key="1">
    <source>
        <dbReference type="SAM" id="MobiDB-lite"/>
    </source>
</evidence>
<dbReference type="InterPro" id="IPR006059">
    <property type="entry name" value="SBP"/>
</dbReference>
<dbReference type="PANTHER" id="PTHR43649">
    <property type="entry name" value="ARABINOSE-BINDING PROTEIN-RELATED"/>
    <property type="match status" value="1"/>
</dbReference>
<dbReference type="EMBL" id="JBHSMI010000067">
    <property type="protein sequence ID" value="MFC5407396.1"/>
    <property type="molecule type" value="Genomic_DNA"/>
</dbReference>
<name>A0ABW0I1J0_9BACL</name>
<dbReference type="Pfam" id="PF12010">
    <property type="entry name" value="DUF3502"/>
    <property type="match status" value="1"/>
</dbReference>
<dbReference type="Gene3D" id="3.40.190.10">
    <property type="entry name" value="Periplasmic binding protein-like II"/>
    <property type="match status" value="1"/>
</dbReference>